<sequence length="300" mass="33332">MDSSSSNASVSRYEMSETTETVPDFQGYPKLATIMGPYRGMALFKRFASLNARNLLYMQAELLQLELELDELASGDREEGLSYDVDAWSLMKPGEQEDGNRQWRLILRIREKLKEYNEALLQQSNVNKLDKANKYDLEVLKDWLERPKGGNNFLAGNQSRPWRKDEASDLVALSSRQHDAFTRCVSEKLVPWLFTRGFRRSKTAVLGHEEAGLVEWSDGSYSTASRVLSVASSSLIPGAAVITLYHIHDLFARIFAALGFSAVFSLALALLTAARPAEIFAATAAFASVQVVFIGSTGTS</sequence>
<evidence type="ECO:0000313" key="2">
    <source>
        <dbReference type="Proteomes" id="UP001165186"/>
    </source>
</evidence>
<comment type="caution">
    <text evidence="1">The sequence shown here is derived from an EMBL/GenBank/DDBJ whole genome shotgun (WGS) entry which is preliminary data.</text>
</comment>
<keyword evidence="2" id="KW-1185">Reference proteome</keyword>
<gene>
    <name evidence="1" type="primary">g11063</name>
    <name evidence="1" type="ORF">NpPPO83_00011063</name>
</gene>
<organism evidence="1 2">
    <name type="scientific">Neofusicoccum parvum</name>
    <dbReference type="NCBI Taxonomy" id="310453"/>
    <lineage>
        <taxon>Eukaryota</taxon>
        <taxon>Fungi</taxon>
        <taxon>Dikarya</taxon>
        <taxon>Ascomycota</taxon>
        <taxon>Pezizomycotina</taxon>
        <taxon>Dothideomycetes</taxon>
        <taxon>Dothideomycetes incertae sedis</taxon>
        <taxon>Botryosphaeriales</taxon>
        <taxon>Botryosphaeriaceae</taxon>
        <taxon>Neofusicoccum</taxon>
    </lineage>
</organism>
<dbReference type="Proteomes" id="UP001165186">
    <property type="component" value="Unassembled WGS sequence"/>
</dbReference>
<dbReference type="EMBL" id="BSXG01000041">
    <property type="protein sequence ID" value="GME27820.1"/>
    <property type="molecule type" value="Genomic_DNA"/>
</dbReference>
<proteinExistence type="predicted"/>
<reference evidence="1" key="1">
    <citation type="submission" date="2024-09" db="EMBL/GenBank/DDBJ databases">
        <title>Draft Genome Sequences of Neofusicoccum parvum.</title>
        <authorList>
            <person name="Ashida A."/>
            <person name="Camagna M."/>
            <person name="Tanaka A."/>
            <person name="Takemoto D."/>
        </authorList>
    </citation>
    <scope>NUCLEOTIDE SEQUENCE</scope>
    <source>
        <strain evidence="1">PPO83</strain>
    </source>
</reference>
<name>A0ACB5S514_9PEZI</name>
<accession>A0ACB5S514</accession>
<evidence type="ECO:0000313" key="1">
    <source>
        <dbReference type="EMBL" id="GME27820.1"/>
    </source>
</evidence>
<protein>
    <submittedName>
        <fullName evidence="1">Uncharacterized protein</fullName>
    </submittedName>
</protein>